<gene>
    <name evidence="2" type="ORF">Csa_2G386170</name>
</gene>
<proteinExistence type="predicted"/>
<dbReference type="AlphaFoldDB" id="A0A0A0LPX5"/>
<protein>
    <submittedName>
        <fullName evidence="2">Uncharacterized protein</fullName>
    </submittedName>
</protein>
<evidence type="ECO:0000313" key="2">
    <source>
        <dbReference type="EMBL" id="KGN63049.1"/>
    </source>
</evidence>
<sequence>MKQSWKGKESVKEFAAAEVYGRGKVVQKMKTKRVGKSVPTGIMQRSGSGSKNHGTRRGQEKRRREEENKRIGAMAPSGRGMKTPLPLQILTQRLPLIEK</sequence>
<evidence type="ECO:0000256" key="1">
    <source>
        <dbReference type="SAM" id="MobiDB-lite"/>
    </source>
</evidence>
<name>A0A0A0LPX5_CUCSA</name>
<keyword evidence="3" id="KW-1185">Reference proteome</keyword>
<reference evidence="2 3" key="3">
    <citation type="journal article" date="2010" name="BMC Genomics">
        <title>Transcriptome sequencing and comparative analysis of cucumber flowers with different sex types.</title>
        <authorList>
            <person name="Guo S."/>
            <person name="Zheng Y."/>
            <person name="Joung J.G."/>
            <person name="Liu S."/>
            <person name="Zhang Z."/>
            <person name="Crasta O.R."/>
            <person name="Sobral B.W."/>
            <person name="Xu Y."/>
            <person name="Huang S."/>
            <person name="Fei Z."/>
        </authorList>
    </citation>
    <scope>NUCLEOTIDE SEQUENCE [LARGE SCALE GENOMIC DNA]</scope>
    <source>
        <strain evidence="3">cv. 9930</strain>
    </source>
</reference>
<feature type="region of interest" description="Disordered" evidence="1">
    <location>
        <begin position="28"/>
        <end position="87"/>
    </location>
</feature>
<organism evidence="2 3">
    <name type="scientific">Cucumis sativus</name>
    <name type="common">Cucumber</name>
    <dbReference type="NCBI Taxonomy" id="3659"/>
    <lineage>
        <taxon>Eukaryota</taxon>
        <taxon>Viridiplantae</taxon>
        <taxon>Streptophyta</taxon>
        <taxon>Embryophyta</taxon>
        <taxon>Tracheophyta</taxon>
        <taxon>Spermatophyta</taxon>
        <taxon>Magnoliopsida</taxon>
        <taxon>eudicotyledons</taxon>
        <taxon>Gunneridae</taxon>
        <taxon>Pentapetalae</taxon>
        <taxon>rosids</taxon>
        <taxon>fabids</taxon>
        <taxon>Cucurbitales</taxon>
        <taxon>Cucurbitaceae</taxon>
        <taxon>Benincaseae</taxon>
        <taxon>Cucumis</taxon>
    </lineage>
</organism>
<reference evidence="2 3" key="4">
    <citation type="journal article" date="2011" name="BMC Genomics">
        <title>RNA-Seq improves annotation of protein-coding genes in the cucumber genome.</title>
        <authorList>
            <person name="Li Z."/>
            <person name="Zhang Z."/>
            <person name="Yan P."/>
            <person name="Huang S."/>
            <person name="Fei Z."/>
            <person name="Lin K."/>
        </authorList>
    </citation>
    <scope>NUCLEOTIDE SEQUENCE [LARGE SCALE GENOMIC DNA]</scope>
    <source>
        <strain evidence="3">cv. 9930</strain>
    </source>
</reference>
<dbReference type="Proteomes" id="UP000029981">
    <property type="component" value="Chromosome 2"/>
</dbReference>
<reference evidence="2 3" key="1">
    <citation type="journal article" date="2009" name="Nat. Genet.">
        <title>The genome of the cucumber, Cucumis sativus L.</title>
        <authorList>
            <person name="Huang S."/>
            <person name="Li R."/>
            <person name="Zhang Z."/>
            <person name="Li L."/>
            <person name="Gu X."/>
            <person name="Fan W."/>
            <person name="Lucas W.J."/>
            <person name="Wang X."/>
            <person name="Xie B."/>
            <person name="Ni P."/>
            <person name="Ren Y."/>
            <person name="Zhu H."/>
            <person name="Li J."/>
            <person name="Lin K."/>
            <person name="Jin W."/>
            <person name="Fei Z."/>
            <person name="Li G."/>
            <person name="Staub J."/>
            <person name="Kilian A."/>
            <person name="van der Vossen E.A."/>
            <person name="Wu Y."/>
            <person name="Guo J."/>
            <person name="He J."/>
            <person name="Jia Z."/>
            <person name="Ren Y."/>
            <person name="Tian G."/>
            <person name="Lu Y."/>
            <person name="Ruan J."/>
            <person name="Qian W."/>
            <person name="Wang M."/>
            <person name="Huang Q."/>
            <person name="Li B."/>
            <person name="Xuan Z."/>
            <person name="Cao J."/>
            <person name="Asan"/>
            <person name="Wu Z."/>
            <person name="Zhang J."/>
            <person name="Cai Q."/>
            <person name="Bai Y."/>
            <person name="Zhao B."/>
            <person name="Han Y."/>
            <person name="Li Y."/>
            <person name="Li X."/>
            <person name="Wang S."/>
            <person name="Shi Q."/>
            <person name="Liu S."/>
            <person name="Cho W.K."/>
            <person name="Kim J.Y."/>
            <person name="Xu Y."/>
            <person name="Heller-Uszynska K."/>
            <person name="Miao H."/>
            <person name="Cheng Z."/>
            <person name="Zhang S."/>
            <person name="Wu J."/>
            <person name="Yang Y."/>
            <person name="Kang H."/>
            <person name="Li M."/>
            <person name="Liang H."/>
            <person name="Ren X."/>
            <person name="Shi Z."/>
            <person name="Wen M."/>
            <person name="Jian M."/>
            <person name="Yang H."/>
            <person name="Zhang G."/>
            <person name="Yang Z."/>
            <person name="Chen R."/>
            <person name="Liu S."/>
            <person name="Li J."/>
            <person name="Ma L."/>
            <person name="Liu H."/>
            <person name="Zhou Y."/>
            <person name="Zhao J."/>
            <person name="Fang X."/>
            <person name="Li G."/>
            <person name="Fang L."/>
            <person name="Li Y."/>
            <person name="Liu D."/>
            <person name="Zheng H."/>
            <person name="Zhang Y."/>
            <person name="Qin N."/>
            <person name="Li Z."/>
            <person name="Yang G."/>
            <person name="Yang S."/>
            <person name="Bolund L."/>
            <person name="Kristiansen K."/>
            <person name="Zheng H."/>
            <person name="Li S."/>
            <person name="Zhang X."/>
            <person name="Yang H."/>
            <person name="Wang J."/>
            <person name="Sun R."/>
            <person name="Zhang B."/>
            <person name="Jiang S."/>
            <person name="Wang J."/>
            <person name="Du Y."/>
            <person name="Li S."/>
        </authorList>
    </citation>
    <scope>NUCLEOTIDE SEQUENCE [LARGE SCALE GENOMIC DNA]</scope>
    <source>
        <strain evidence="3">cv. 9930</strain>
    </source>
</reference>
<feature type="compositionally biased region" description="Polar residues" evidence="1">
    <location>
        <begin position="43"/>
        <end position="52"/>
    </location>
</feature>
<accession>A0A0A0LPX5</accession>
<dbReference type="EMBL" id="CM002923">
    <property type="protein sequence ID" value="KGN63049.1"/>
    <property type="molecule type" value="Genomic_DNA"/>
</dbReference>
<reference evidence="2 3" key="2">
    <citation type="journal article" date="2009" name="PLoS ONE">
        <title>An integrated genetic and cytogenetic map of the cucumber genome.</title>
        <authorList>
            <person name="Ren Y."/>
            <person name="Zhang Z."/>
            <person name="Liu J."/>
            <person name="Staub J.E."/>
            <person name="Han Y."/>
            <person name="Cheng Z."/>
            <person name="Li X."/>
            <person name="Lu J."/>
            <person name="Miao H."/>
            <person name="Kang H."/>
            <person name="Xie B."/>
            <person name="Gu X."/>
            <person name="Wang X."/>
            <person name="Du Y."/>
            <person name="Jin W."/>
            <person name="Huang S."/>
        </authorList>
    </citation>
    <scope>NUCLEOTIDE SEQUENCE [LARGE SCALE GENOMIC DNA]</scope>
    <source>
        <strain evidence="3">cv. 9930</strain>
    </source>
</reference>
<evidence type="ECO:0000313" key="3">
    <source>
        <dbReference type="Proteomes" id="UP000029981"/>
    </source>
</evidence>
<dbReference type="Gramene" id="KGN63049">
    <property type="protein sequence ID" value="KGN63049"/>
    <property type="gene ID" value="Csa_2G386170"/>
</dbReference>